<dbReference type="SMART" id="SM00875">
    <property type="entry name" value="BACK"/>
    <property type="match status" value="1"/>
</dbReference>
<dbReference type="Pfam" id="PF00651">
    <property type="entry name" value="BTB"/>
    <property type="match status" value="1"/>
</dbReference>
<name>A0AAD9UGG4_RIDPI</name>
<evidence type="ECO:0000313" key="3">
    <source>
        <dbReference type="Proteomes" id="UP001209878"/>
    </source>
</evidence>
<sequence>METPDSTESPSSTQQVLRDEASFIHDVAQFYNQTDLADVTLRVGDVTYPTHRFVLAKSSDVFRSMLYDEAWADNRKEEMTLSESPECTAVFDRFLRYLYTAEVVIGTDSAIGILCLADKYQVTSLKDLCTRYMAENSRSPRVRNALAWYPWAKALHLESLARQCTRTIAWNFDAIVSSDDWVGMDADFVADMAGSSELVVNNEWSVWEALSTWLLHGSRGEDSLTENAKRLLPLVRFPQMLVSQLKRLEGCELAGEAGCRSLLHDKLGAAYRFRALCPAQGSLDITFSDDVTYMPRDYIDLVVDRVRMQNTLRFGIQVDVKMYRGALPSETRDADWKINYRKQNDVWTLQLYAHESAMIGNEARVEVSVIVYNEGNQVIQVHREPTFACTRGTAMNIAVTIEQSDIADHMAVLLKTVPS</sequence>
<comment type="caution">
    <text evidence="2">The sequence shown here is derived from an EMBL/GenBank/DDBJ whole genome shotgun (WGS) entry which is preliminary data.</text>
</comment>
<gene>
    <name evidence="2" type="ORF">NP493_132g06029</name>
</gene>
<dbReference type="SMART" id="SM00225">
    <property type="entry name" value="BTB"/>
    <property type="match status" value="1"/>
</dbReference>
<reference evidence="2" key="1">
    <citation type="journal article" date="2023" name="Mol. Biol. Evol.">
        <title>Third-Generation Sequencing Reveals the Adaptive Role of the Epigenome in Three Deep-Sea Polychaetes.</title>
        <authorList>
            <person name="Perez M."/>
            <person name="Aroh O."/>
            <person name="Sun Y."/>
            <person name="Lan Y."/>
            <person name="Juniper S.K."/>
            <person name="Young C.R."/>
            <person name="Angers B."/>
            <person name="Qian P.Y."/>
        </authorList>
    </citation>
    <scope>NUCLEOTIDE SEQUENCE</scope>
    <source>
        <strain evidence="2">R07B-5</strain>
    </source>
</reference>
<dbReference type="Gene3D" id="3.30.710.10">
    <property type="entry name" value="Potassium Channel Kv1.1, Chain A"/>
    <property type="match status" value="1"/>
</dbReference>
<feature type="domain" description="BTB" evidence="1">
    <location>
        <begin position="37"/>
        <end position="107"/>
    </location>
</feature>
<dbReference type="Pfam" id="PF07707">
    <property type="entry name" value="BACK"/>
    <property type="match status" value="1"/>
</dbReference>
<keyword evidence="3" id="KW-1185">Reference proteome</keyword>
<evidence type="ECO:0000259" key="1">
    <source>
        <dbReference type="PROSITE" id="PS50097"/>
    </source>
</evidence>
<organism evidence="2 3">
    <name type="scientific">Ridgeia piscesae</name>
    <name type="common">Tubeworm</name>
    <dbReference type="NCBI Taxonomy" id="27915"/>
    <lineage>
        <taxon>Eukaryota</taxon>
        <taxon>Metazoa</taxon>
        <taxon>Spiralia</taxon>
        <taxon>Lophotrochozoa</taxon>
        <taxon>Annelida</taxon>
        <taxon>Polychaeta</taxon>
        <taxon>Sedentaria</taxon>
        <taxon>Canalipalpata</taxon>
        <taxon>Sabellida</taxon>
        <taxon>Siboglinidae</taxon>
        <taxon>Ridgeia</taxon>
    </lineage>
</organism>
<accession>A0AAD9UGG4</accession>
<dbReference type="EMBL" id="JAODUO010000132">
    <property type="protein sequence ID" value="KAK2188449.1"/>
    <property type="molecule type" value="Genomic_DNA"/>
</dbReference>
<proteinExistence type="predicted"/>
<dbReference type="InterPro" id="IPR011333">
    <property type="entry name" value="SKP1/BTB/POZ_sf"/>
</dbReference>
<dbReference type="CDD" id="cd18292">
    <property type="entry name" value="BTB_POZ_BTBD17"/>
    <property type="match status" value="1"/>
</dbReference>
<dbReference type="PANTHER" id="PTHR24410:SF41">
    <property type="entry name" value="HL07962P"/>
    <property type="match status" value="1"/>
</dbReference>
<dbReference type="InterPro" id="IPR051481">
    <property type="entry name" value="BTB-POZ/Galectin-3-binding"/>
</dbReference>
<evidence type="ECO:0000313" key="2">
    <source>
        <dbReference type="EMBL" id="KAK2188449.1"/>
    </source>
</evidence>
<dbReference type="SUPFAM" id="SSF54695">
    <property type="entry name" value="POZ domain"/>
    <property type="match status" value="1"/>
</dbReference>
<dbReference type="PROSITE" id="PS50097">
    <property type="entry name" value="BTB"/>
    <property type="match status" value="1"/>
</dbReference>
<dbReference type="Proteomes" id="UP001209878">
    <property type="component" value="Unassembled WGS sequence"/>
</dbReference>
<dbReference type="InterPro" id="IPR011705">
    <property type="entry name" value="BACK"/>
</dbReference>
<dbReference type="PANTHER" id="PTHR24410">
    <property type="entry name" value="HL07962P-RELATED"/>
    <property type="match status" value="1"/>
</dbReference>
<dbReference type="InterPro" id="IPR000210">
    <property type="entry name" value="BTB/POZ_dom"/>
</dbReference>
<dbReference type="AlphaFoldDB" id="A0AAD9UGG4"/>
<dbReference type="Gene3D" id="1.25.40.420">
    <property type="match status" value="1"/>
</dbReference>
<protein>
    <recommendedName>
        <fullName evidence="1">BTB domain-containing protein</fullName>
    </recommendedName>
</protein>
<dbReference type="CDD" id="cd18493">
    <property type="entry name" value="BACK_BTBD17"/>
    <property type="match status" value="1"/>
</dbReference>